<protein>
    <submittedName>
        <fullName evidence="2">Aminopeptidase P family protein</fullName>
    </submittedName>
</protein>
<dbReference type="InterPro" id="IPR029149">
    <property type="entry name" value="Creatin/AminoP/Spt16_N"/>
</dbReference>
<gene>
    <name evidence="2" type="ORF">H7849_23475</name>
</gene>
<reference evidence="2 3" key="1">
    <citation type="submission" date="2020-08" db="EMBL/GenBank/DDBJ databases">
        <title>Edaphobacter telluris sp. nov. and Acidobacterium dinghuensis sp. nov., two acidobacteria isolated from forest soil.</title>
        <authorList>
            <person name="Fu J."/>
            <person name="Qiu L."/>
        </authorList>
    </citation>
    <scope>NUCLEOTIDE SEQUENCE [LARGE SCALE GENOMIC DNA]</scope>
    <source>
        <strain evidence="2">4Y35</strain>
    </source>
</reference>
<organism evidence="2 3">
    <name type="scientific">Alloacidobacterium dinghuense</name>
    <dbReference type="NCBI Taxonomy" id="2763107"/>
    <lineage>
        <taxon>Bacteria</taxon>
        <taxon>Pseudomonadati</taxon>
        <taxon>Acidobacteriota</taxon>
        <taxon>Terriglobia</taxon>
        <taxon>Terriglobales</taxon>
        <taxon>Acidobacteriaceae</taxon>
        <taxon>Alloacidobacterium</taxon>
    </lineage>
</organism>
<dbReference type="InterPro" id="IPR050659">
    <property type="entry name" value="Peptidase_M24B"/>
</dbReference>
<dbReference type="InterPro" id="IPR001714">
    <property type="entry name" value="Pept_M24_MAP"/>
</dbReference>
<dbReference type="PANTHER" id="PTHR46112:SF2">
    <property type="entry name" value="XAA-PRO AMINOPEPTIDASE P-RELATED"/>
    <property type="match status" value="1"/>
</dbReference>
<proteinExistence type="predicted"/>
<evidence type="ECO:0000259" key="1">
    <source>
        <dbReference type="Pfam" id="PF00557"/>
    </source>
</evidence>
<dbReference type="Proteomes" id="UP000515312">
    <property type="component" value="Chromosome"/>
</dbReference>
<keyword evidence="3" id="KW-1185">Reference proteome</keyword>
<accession>A0A7G8BHC5</accession>
<dbReference type="Gene3D" id="3.90.230.10">
    <property type="entry name" value="Creatinase/methionine aminopeptidase superfamily"/>
    <property type="match status" value="1"/>
</dbReference>
<name>A0A7G8BHC5_9BACT</name>
<dbReference type="InterPro" id="IPR036005">
    <property type="entry name" value="Creatinase/aminopeptidase-like"/>
</dbReference>
<evidence type="ECO:0000313" key="3">
    <source>
        <dbReference type="Proteomes" id="UP000515312"/>
    </source>
</evidence>
<dbReference type="GO" id="GO:0008235">
    <property type="term" value="F:metalloexopeptidase activity"/>
    <property type="evidence" value="ECO:0007669"/>
    <property type="project" value="UniProtKB-ARBA"/>
</dbReference>
<dbReference type="PROSITE" id="PS51257">
    <property type="entry name" value="PROKAR_LIPOPROTEIN"/>
    <property type="match status" value="1"/>
</dbReference>
<dbReference type="RefSeq" id="WP_186742902.1">
    <property type="nucleotide sequence ID" value="NZ_CP060394.1"/>
</dbReference>
<evidence type="ECO:0000313" key="2">
    <source>
        <dbReference type="EMBL" id="QNI31945.1"/>
    </source>
</evidence>
<dbReference type="Pfam" id="PF00557">
    <property type="entry name" value="Peptidase_M24"/>
    <property type="match status" value="1"/>
</dbReference>
<dbReference type="SUPFAM" id="SSF55920">
    <property type="entry name" value="Creatinase/aminopeptidase"/>
    <property type="match status" value="1"/>
</dbReference>
<dbReference type="KEGG" id="adin:H7849_23475"/>
<dbReference type="InterPro" id="IPR000994">
    <property type="entry name" value="Pept_M24"/>
</dbReference>
<sequence>MAIDTERHLWTVAALSASCHDALICSSASEVLLLTGYWPVMAQSVAIFSSDGGVKVIVPEDEVELAEKTSLAEIIPYKPAGLHSLEGPLNRLKEPLRCALQGWFAPKMRIGLELVEGMQPASYAVSAVFRSSLSKLVGELEPEATLASCDDLLEAMKAVKTTKELEILHTASDVAAAGFAVAAMGIGAGRRETDVAAETRAAFETSRDGQNLQRSYGYYFCMSGPNSATAAAAYARTRQRVIEAGDLVMIHANTCADGYWTDITRTYSAGVQSSRQREMRSAIDEARAAGLRSIKPGATAKEVDHAARSVMDSAGFGKAFKHAAGHGVGFAAANSNGRPRLHPLSPDVLEEGMTFNLEPAAYFEGYGGMRHCDVITVTPEGASVITDF</sequence>
<keyword evidence="2" id="KW-0378">Hydrolase</keyword>
<keyword evidence="2" id="KW-0645">Protease</keyword>
<dbReference type="AlphaFoldDB" id="A0A7G8BHC5"/>
<dbReference type="EMBL" id="CP060394">
    <property type="protein sequence ID" value="QNI31945.1"/>
    <property type="molecule type" value="Genomic_DNA"/>
</dbReference>
<dbReference type="GO" id="GO:0004177">
    <property type="term" value="F:aminopeptidase activity"/>
    <property type="evidence" value="ECO:0007669"/>
    <property type="project" value="UniProtKB-KW"/>
</dbReference>
<dbReference type="PANTHER" id="PTHR46112">
    <property type="entry name" value="AMINOPEPTIDASE"/>
    <property type="match status" value="1"/>
</dbReference>
<dbReference type="Gene3D" id="3.40.350.10">
    <property type="entry name" value="Creatinase/prolidase N-terminal domain"/>
    <property type="match status" value="1"/>
</dbReference>
<keyword evidence="2" id="KW-0031">Aminopeptidase</keyword>
<feature type="domain" description="Peptidase M24" evidence="1">
    <location>
        <begin position="167"/>
        <end position="378"/>
    </location>
</feature>
<dbReference type="PRINTS" id="PR00599">
    <property type="entry name" value="MAPEPTIDASE"/>
</dbReference>